<dbReference type="SUPFAM" id="SSF50939">
    <property type="entry name" value="Sialidases"/>
    <property type="match status" value="1"/>
</dbReference>
<comment type="caution">
    <text evidence="1">The sequence shown here is derived from an EMBL/GenBank/DDBJ whole genome shotgun (WGS) entry which is preliminary data.</text>
</comment>
<protein>
    <recommendedName>
        <fullName evidence="3">Glycoside hydrolase family 93 protein</fullName>
    </recommendedName>
</protein>
<dbReference type="Gene3D" id="2.120.10.10">
    <property type="match status" value="1"/>
</dbReference>
<gene>
    <name evidence="1" type="ORF">CC78DRAFT_563126</name>
</gene>
<organism evidence="1 2">
    <name type="scientific">Lojkania enalia</name>
    <dbReference type="NCBI Taxonomy" id="147567"/>
    <lineage>
        <taxon>Eukaryota</taxon>
        <taxon>Fungi</taxon>
        <taxon>Dikarya</taxon>
        <taxon>Ascomycota</taxon>
        <taxon>Pezizomycotina</taxon>
        <taxon>Dothideomycetes</taxon>
        <taxon>Pleosporomycetidae</taxon>
        <taxon>Pleosporales</taxon>
        <taxon>Pleosporales incertae sedis</taxon>
        <taxon>Lojkania</taxon>
    </lineage>
</organism>
<dbReference type="OrthoDB" id="2130735at2759"/>
<proteinExistence type="predicted"/>
<sequence>MRFRCFSYARTESLPDGSLLATWQDFSTTDMISIYRSLDNGFSWFTWYNVTSDKPGRRVVQPHLLYVNETFGDYQGGALLLAVNAMDNSSTNIEIYASRNLGETFDFVSHVASGGRANTTNGATPVWEPFLMLYDHKVICYYSDQRDPEHGQKLSHQTTKEDFDSWGPTIDDVAMQNYTDRPGMTTVAKLPNGKFILTFEYAQVDPHGTYHYPIYYKVSSDPENFASESARRLVVDTGTQPNGGPYVTWSPLGGTDGIIVVSDSDSNAVFVNMNLGEGNWTEVRTTAGRAYSREVRIPDKDTTKLRIAGGAEYGQDTPSQILLTVMDLQKALEISA</sequence>
<keyword evidence="2" id="KW-1185">Reference proteome</keyword>
<dbReference type="PANTHER" id="PTHR38792:SF3">
    <property type="entry name" value="BNR_ASP-BOX REPEAT DOMAIN PROTEIN (AFU_ORTHOLOGUE AFUA_7G06430)-RELATED"/>
    <property type="match status" value="1"/>
</dbReference>
<dbReference type="EMBL" id="ML986775">
    <property type="protein sequence ID" value="KAF2258222.1"/>
    <property type="molecule type" value="Genomic_DNA"/>
</dbReference>
<dbReference type="InterPro" id="IPR036278">
    <property type="entry name" value="Sialidase_sf"/>
</dbReference>
<name>A0A9P4MXG4_9PLEO</name>
<evidence type="ECO:0000313" key="1">
    <source>
        <dbReference type="EMBL" id="KAF2258222.1"/>
    </source>
</evidence>
<accession>A0A9P4MXG4</accession>
<dbReference type="AlphaFoldDB" id="A0A9P4MXG4"/>
<evidence type="ECO:0008006" key="3">
    <source>
        <dbReference type="Google" id="ProtNLM"/>
    </source>
</evidence>
<reference evidence="2" key="1">
    <citation type="journal article" date="2020" name="Stud. Mycol.">
        <title>101 Dothideomycetes genomes: A test case for predicting lifestyles and emergence of pathogens.</title>
        <authorList>
            <person name="Haridas S."/>
            <person name="Albert R."/>
            <person name="Binder M."/>
            <person name="Bloem J."/>
            <person name="LaButti K."/>
            <person name="Salamov A."/>
            <person name="Andreopoulos B."/>
            <person name="Baker S."/>
            <person name="Barry K."/>
            <person name="Bills G."/>
            <person name="Bluhm B."/>
            <person name="Cannon C."/>
            <person name="Castanera R."/>
            <person name="Culley D."/>
            <person name="Daum C."/>
            <person name="Ezra D."/>
            <person name="Gonzalez J."/>
            <person name="Henrissat B."/>
            <person name="Kuo A."/>
            <person name="Liang C."/>
            <person name="Lipzen A."/>
            <person name="Lutzoni F."/>
            <person name="Magnuson J."/>
            <person name="Mondo S."/>
            <person name="Nolan M."/>
            <person name="Ohm R."/>
            <person name="Pangilinan J."/>
            <person name="Park H.-J."/>
            <person name="Ramirez L."/>
            <person name="Alfaro M."/>
            <person name="Sun H."/>
            <person name="Tritt A."/>
            <person name="Yoshinaga Y."/>
            <person name="Zwiers L.-H."/>
            <person name="Turgeon B."/>
            <person name="Goodwin S."/>
            <person name="Spatafora J."/>
            <person name="Crous P."/>
            <person name="Grigoriev I."/>
        </authorList>
    </citation>
    <scope>NUCLEOTIDE SEQUENCE [LARGE SCALE GENOMIC DNA]</scope>
    <source>
        <strain evidence="2">CBS 304.66</strain>
    </source>
</reference>
<dbReference type="Proteomes" id="UP000800093">
    <property type="component" value="Unassembled WGS sequence"/>
</dbReference>
<evidence type="ECO:0000313" key="2">
    <source>
        <dbReference type="Proteomes" id="UP000800093"/>
    </source>
</evidence>
<dbReference type="PANTHER" id="PTHR38792">
    <property type="entry name" value="BNR/ASP-BOX REPEAT DOMAIN PROTEIN (AFU_ORTHOLOGUE AFUA_7G06430)-RELATED"/>
    <property type="match status" value="1"/>
</dbReference>